<gene>
    <name evidence="3" type="ORF">CP258_07750</name>
</gene>
<feature type="domain" description="TPM" evidence="2">
    <location>
        <begin position="62"/>
        <end position="171"/>
    </location>
</feature>
<protein>
    <submittedName>
        <fullName evidence="3">TPM domain-containing protein</fullName>
    </submittedName>
</protein>
<dbReference type="Pfam" id="PF04536">
    <property type="entry name" value="TPM_phosphatase"/>
    <property type="match status" value="1"/>
</dbReference>
<evidence type="ECO:0000259" key="2">
    <source>
        <dbReference type="Pfam" id="PF04536"/>
    </source>
</evidence>
<accession>A0AAU8PS09</accession>
<keyword evidence="1" id="KW-0175">Coiled coil</keyword>
<dbReference type="RefSeq" id="WP_014523502.1">
    <property type="nucleotide sequence ID" value="NC_017945.3"/>
</dbReference>
<organism evidence="3 4">
    <name type="scientific">Corynebacterium pseudotuberculosis 258</name>
    <dbReference type="NCBI Taxonomy" id="1168865"/>
    <lineage>
        <taxon>Bacteria</taxon>
        <taxon>Bacillati</taxon>
        <taxon>Actinomycetota</taxon>
        <taxon>Actinomycetes</taxon>
        <taxon>Mycobacteriales</taxon>
        <taxon>Corynebacteriaceae</taxon>
        <taxon>Corynebacterium</taxon>
    </lineage>
</organism>
<feature type="coiled-coil region" evidence="1">
    <location>
        <begin position="432"/>
        <end position="487"/>
    </location>
</feature>
<dbReference type="KEGG" id="coe:CP258_07750"/>
<evidence type="ECO:0000313" key="3">
    <source>
        <dbReference type="EMBL" id="AFK17144.2"/>
    </source>
</evidence>
<dbReference type="InterPro" id="IPR007621">
    <property type="entry name" value="TPM_dom"/>
</dbReference>
<sequence length="690" mass="73000">MHTRVKTTWGPLGRRSAATVCSSALLLTPLLGIFPLALTPPLAVAERVHVQAEAPQKYTKPVTDTTGTLTKAQTKEISSAISEFQKTHRRQMRVVFVHTFDGLTPEAWTKKAVDANGGANVAVYALALDSREFGINAGAQWPKSLDNMYNAVYDKLQQEDWSGSALAFVANANNTSSGTSPAGGSSSNSNGQSAAWLGAGAVGLAGAGGGLWVWSRRKRKADSQAVLEQGRAIEPGDTNGLAQLPTSALETLVQEELVSTDESIKRGKEELGIAVAEFGAERTRSFNRAMNESTTTLQRAFQLKHQLDTNSASDQLERRSLLIEIISSCGTADAALDAEAANFAELRNLLVNAPQQILKLTQSTVDVSARIPAAEQTLSDLKAKYSPSVVSSIEHNAEMAKVSLAEAERCLDNAGEIQKRPAGEQSGMVDAIRGAENALTNAEKLIVAIERADSTIVTAQTGIPALIAEINAEIAEATQLREQGMQQGAQLDWDSLDNAVTHAREAVHQAQSHGTVDPLGSWSSLTDADTHLDDQLDIVRKTTTDHARQLQLFNQQFSTASAHVQAAQDFISTRGRVVGAESRTKLADAQRLIALAQQVQGQDLRTATSHARQAGAAARAALEKAQRDVDRYQQRNNNGSGGTGAFVAGMVLNEILSNGHRGGFGGGFGGFNGGGGFSGGGGGGFRGGAF</sequence>
<dbReference type="EMBL" id="CP003540">
    <property type="protein sequence ID" value="AFK17144.2"/>
    <property type="molecule type" value="Genomic_DNA"/>
</dbReference>
<proteinExistence type="predicted"/>
<reference evidence="3 4" key="1">
    <citation type="journal article" date="2013" name="J. Biotechnol.">
        <title>Genome sequence of Corynebacterium pseudotuberculosis biovar equi strain 258 and prediction of antigenic targets to improve biotechnological vaccine production.</title>
        <authorList>
            <person name="Soares S.C."/>
            <person name="Trost E."/>
            <person name="Ramos R.T."/>
            <person name="Carneiro A.R."/>
            <person name="Santos A.R."/>
            <person name="Pinto A.C."/>
            <person name="Barbosa E."/>
            <person name="Aburjaile F."/>
            <person name="Ali A."/>
            <person name="Diniz C.A."/>
            <person name="Hassan S.S."/>
            <person name="Fiaux K."/>
            <person name="Guimaraes L.C."/>
            <person name="Bakhtiar S.M."/>
            <person name="Pereira U."/>
            <person name="Almeida S.S."/>
            <person name="Abreu V.A."/>
            <person name="Rocha F.S."/>
            <person name="Dorella F.A."/>
            <person name="Miyoshi A."/>
            <person name="Silva A."/>
            <person name="Azevedo V."/>
            <person name="Tauch A."/>
        </authorList>
    </citation>
    <scope>NUCLEOTIDE SEQUENCE [LARGE SCALE GENOMIC DNA]</scope>
    <source>
        <strain evidence="3 4">258</strain>
    </source>
</reference>
<dbReference type="Gene3D" id="3.10.310.50">
    <property type="match status" value="1"/>
</dbReference>
<dbReference type="Proteomes" id="UP000006465">
    <property type="component" value="Chromosome"/>
</dbReference>
<evidence type="ECO:0000313" key="4">
    <source>
        <dbReference type="Proteomes" id="UP000006465"/>
    </source>
</evidence>
<evidence type="ECO:0000256" key="1">
    <source>
        <dbReference type="SAM" id="Coils"/>
    </source>
</evidence>
<name>A0AAU8PS09_CORPS</name>
<dbReference type="AlphaFoldDB" id="A0AAU8PS09"/>